<dbReference type="AlphaFoldDB" id="A0A6V8K6K7"/>
<evidence type="ECO:0000256" key="1">
    <source>
        <dbReference type="SAM" id="MobiDB-lite"/>
    </source>
</evidence>
<feature type="region of interest" description="Disordered" evidence="1">
    <location>
        <begin position="1"/>
        <end position="22"/>
    </location>
</feature>
<organism evidence="2 3">
    <name type="scientific">Phytohabitans houttuyneae</name>
    <dbReference type="NCBI Taxonomy" id="1076126"/>
    <lineage>
        <taxon>Bacteria</taxon>
        <taxon>Bacillati</taxon>
        <taxon>Actinomycetota</taxon>
        <taxon>Actinomycetes</taxon>
        <taxon>Micromonosporales</taxon>
        <taxon>Micromonosporaceae</taxon>
    </lineage>
</organism>
<comment type="caution">
    <text evidence="2">The sequence shown here is derived from an EMBL/GenBank/DDBJ whole genome shotgun (WGS) entry which is preliminary data.</text>
</comment>
<reference evidence="2 3" key="2">
    <citation type="submission" date="2020-03" db="EMBL/GenBank/DDBJ databases">
        <authorList>
            <person name="Ichikawa N."/>
            <person name="Kimura A."/>
            <person name="Kitahashi Y."/>
            <person name="Uohara A."/>
        </authorList>
    </citation>
    <scope>NUCLEOTIDE SEQUENCE [LARGE SCALE GENOMIC DNA]</scope>
    <source>
        <strain evidence="2 3">NBRC 108639</strain>
    </source>
</reference>
<keyword evidence="3" id="KW-1185">Reference proteome</keyword>
<name>A0A6V8K6K7_9ACTN</name>
<sequence length="76" mass="8102">MRPTSGRVLLGGTPLRERPPEARTAGVVIDSCGAHPGRSARMSGSWPGSRLPRTRVEEVLALSGLTDPLAGCTRHW</sequence>
<evidence type="ECO:0000313" key="2">
    <source>
        <dbReference type="EMBL" id="GFJ80833.1"/>
    </source>
</evidence>
<protein>
    <submittedName>
        <fullName evidence="2">Uncharacterized protein</fullName>
    </submittedName>
</protein>
<proteinExistence type="predicted"/>
<gene>
    <name evidence="2" type="ORF">Phou_050130</name>
</gene>
<evidence type="ECO:0000313" key="3">
    <source>
        <dbReference type="Proteomes" id="UP000482800"/>
    </source>
</evidence>
<reference evidence="2 3" key="1">
    <citation type="submission" date="2020-03" db="EMBL/GenBank/DDBJ databases">
        <title>Whole genome shotgun sequence of Phytohabitans houttuyneae NBRC 108639.</title>
        <authorList>
            <person name="Komaki H."/>
            <person name="Tamura T."/>
        </authorList>
    </citation>
    <scope>NUCLEOTIDE SEQUENCE [LARGE SCALE GENOMIC DNA]</scope>
    <source>
        <strain evidence="2 3">NBRC 108639</strain>
    </source>
</reference>
<dbReference type="RefSeq" id="WP_173058948.1">
    <property type="nucleotide sequence ID" value="NZ_BAABGO010000029.1"/>
</dbReference>
<dbReference type="Proteomes" id="UP000482800">
    <property type="component" value="Unassembled WGS sequence"/>
</dbReference>
<dbReference type="EMBL" id="BLPF01000002">
    <property type="protein sequence ID" value="GFJ80833.1"/>
    <property type="molecule type" value="Genomic_DNA"/>
</dbReference>
<accession>A0A6V8K6K7</accession>